<gene>
    <name evidence="1" type="ORF">CY0110_01215</name>
</gene>
<reference evidence="1 2" key="1">
    <citation type="submission" date="2007-03" db="EMBL/GenBank/DDBJ databases">
        <authorList>
            <person name="Stal L."/>
            <person name="Ferriera S."/>
            <person name="Johnson J."/>
            <person name="Kravitz S."/>
            <person name="Beeson K."/>
            <person name="Sutton G."/>
            <person name="Rogers Y.-H."/>
            <person name="Friedman R."/>
            <person name="Frazier M."/>
            <person name="Venter J.C."/>
        </authorList>
    </citation>
    <scope>NUCLEOTIDE SEQUENCE [LARGE SCALE GENOMIC DNA]</scope>
    <source>
        <strain evidence="1 2">CCY0110</strain>
    </source>
</reference>
<accession>A3J037</accession>
<dbReference type="AlphaFoldDB" id="A3J037"/>
<name>A3J037_9CHRO</name>
<evidence type="ECO:0000313" key="2">
    <source>
        <dbReference type="Proteomes" id="UP000003781"/>
    </source>
</evidence>
<comment type="caution">
    <text evidence="1">The sequence shown here is derived from an EMBL/GenBank/DDBJ whole genome shotgun (WGS) entry which is preliminary data.</text>
</comment>
<protein>
    <recommendedName>
        <fullName evidence="3">DUF433 domain-containing protein</fullName>
    </recommendedName>
</protein>
<organism evidence="1 2">
    <name type="scientific">Crocosphaera chwakensis CCY0110</name>
    <dbReference type="NCBI Taxonomy" id="391612"/>
    <lineage>
        <taxon>Bacteria</taxon>
        <taxon>Bacillati</taxon>
        <taxon>Cyanobacteriota</taxon>
        <taxon>Cyanophyceae</taxon>
        <taxon>Oscillatoriophycideae</taxon>
        <taxon>Chroococcales</taxon>
        <taxon>Aphanothecaceae</taxon>
        <taxon>Crocosphaera</taxon>
        <taxon>Crocosphaera chwakensis</taxon>
    </lineage>
</organism>
<dbReference type="Gene3D" id="1.10.10.10">
    <property type="entry name" value="Winged helix-like DNA-binding domain superfamily/Winged helix DNA-binding domain"/>
    <property type="match status" value="1"/>
</dbReference>
<proteinExistence type="predicted"/>
<keyword evidence="2" id="KW-1185">Reference proteome</keyword>
<evidence type="ECO:0008006" key="3">
    <source>
        <dbReference type="Google" id="ProtNLM"/>
    </source>
</evidence>
<dbReference type="InterPro" id="IPR036388">
    <property type="entry name" value="WH-like_DNA-bd_sf"/>
</dbReference>
<dbReference type="eggNOG" id="COG2442">
    <property type="taxonomic scope" value="Bacteria"/>
</dbReference>
<sequence>MTNQPIKTQWQYLETRSDSWRKQLYIKGTRIKASVIYSDMIVNEMTEADAVYNWDLPLKAIQEVIEYCQTHQELLNDDFLKLHKKTSLHPGILVICQDDDSAKDMSYKSIVKAIANLEVASIPLTNQFISLNHWNY</sequence>
<dbReference type="RefSeq" id="WP_008279003.1">
    <property type="nucleotide sequence ID" value="NZ_AAXW01000153.1"/>
</dbReference>
<dbReference type="EMBL" id="AAXW01000153">
    <property type="protein sequence ID" value="EAZ87910.1"/>
    <property type="molecule type" value="Genomic_DNA"/>
</dbReference>
<evidence type="ECO:0000313" key="1">
    <source>
        <dbReference type="EMBL" id="EAZ87910.1"/>
    </source>
</evidence>
<dbReference type="Proteomes" id="UP000003781">
    <property type="component" value="Unassembled WGS sequence"/>
</dbReference>